<feature type="compositionally biased region" description="Low complexity" evidence="1">
    <location>
        <begin position="120"/>
        <end position="138"/>
    </location>
</feature>
<reference evidence="2 3" key="1">
    <citation type="submission" date="2018-10" db="EMBL/GenBank/DDBJ databases">
        <title>Genome assembly for a Yunnan-Guizhou Plateau 3E fish, Anabarilius grahami (Regan), and its evolutionary and genetic applications.</title>
        <authorList>
            <person name="Jiang W."/>
        </authorList>
    </citation>
    <scope>NUCLEOTIDE SEQUENCE [LARGE SCALE GENOMIC DNA]</scope>
    <source>
        <strain evidence="2">AG-KIZ</strain>
        <tissue evidence="2">Muscle</tissue>
    </source>
</reference>
<dbReference type="AlphaFoldDB" id="A0A3N0Y3P0"/>
<keyword evidence="3" id="KW-1185">Reference proteome</keyword>
<evidence type="ECO:0000256" key="1">
    <source>
        <dbReference type="SAM" id="MobiDB-lite"/>
    </source>
</evidence>
<gene>
    <name evidence="2" type="ORF">DPX16_11129</name>
</gene>
<sequence length="138" mass="14822">MVSGPHAGSKAAFSEKHIASCFGRSTLYQAPPVLLVFNPQRQAAEIKGNEHTKLKHYANTGEGSFDALRAHNSNAGIKYVVGGELTLCARRLSLSKDKRERLSPKSDHYGPGDGSDNKESTTLSCSTPPLSSQSIHIT</sequence>
<proteinExistence type="predicted"/>
<dbReference type="EMBL" id="RJVU01053643">
    <property type="protein sequence ID" value="ROL27999.1"/>
    <property type="molecule type" value="Genomic_DNA"/>
</dbReference>
<organism evidence="2 3">
    <name type="scientific">Anabarilius grahami</name>
    <name type="common">Kanglang fish</name>
    <name type="synonym">Barilius grahami</name>
    <dbReference type="NCBI Taxonomy" id="495550"/>
    <lineage>
        <taxon>Eukaryota</taxon>
        <taxon>Metazoa</taxon>
        <taxon>Chordata</taxon>
        <taxon>Craniata</taxon>
        <taxon>Vertebrata</taxon>
        <taxon>Euteleostomi</taxon>
        <taxon>Actinopterygii</taxon>
        <taxon>Neopterygii</taxon>
        <taxon>Teleostei</taxon>
        <taxon>Ostariophysi</taxon>
        <taxon>Cypriniformes</taxon>
        <taxon>Xenocyprididae</taxon>
        <taxon>Xenocypridinae</taxon>
        <taxon>Xenocypridinae incertae sedis</taxon>
        <taxon>Anabarilius</taxon>
    </lineage>
</organism>
<evidence type="ECO:0000313" key="2">
    <source>
        <dbReference type="EMBL" id="ROL27999.1"/>
    </source>
</evidence>
<dbReference type="Proteomes" id="UP000281406">
    <property type="component" value="Unassembled WGS sequence"/>
</dbReference>
<feature type="region of interest" description="Disordered" evidence="1">
    <location>
        <begin position="96"/>
        <end position="138"/>
    </location>
</feature>
<accession>A0A3N0Y3P0</accession>
<name>A0A3N0Y3P0_ANAGA</name>
<comment type="caution">
    <text evidence="2">The sequence shown here is derived from an EMBL/GenBank/DDBJ whole genome shotgun (WGS) entry which is preliminary data.</text>
</comment>
<evidence type="ECO:0000313" key="3">
    <source>
        <dbReference type="Proteomes" id="UP000281406"/>
    </source>
</evidence>
<protein>
    <submittedName>
        <fullName evidence="2">Uncharacterized protein</fullName>
    </submittedName>
</protein>
<feature type="compositionally biased region" description="Basic and acidic residues" evidence="1">
    <location>
        <begin position="96"/>
        <end position="119"/>
    </location>
</feature>